<organism evidence="6 7">
    <name type="scientific">Thamnophis sirtalis</name>
    <dbReference type="NCBI Taxonomy" id="35019"/>
    <lineage>
        <taxon>Eukaryota</taxon>
        <taxon>Metazoa</taxon>
        <taxon>Chordata</taxon>
        <taxon>Craniata</taxon>
        <taxon>Vertebrata</taxon>
        <taxon>Euteleostomi</taxon>
        <taxon>Lepidosauria</taxon>
        <taxon>Squamata</taxon>
        <taxon>Bifurcata</taxon>
        <taxon>Unidentata</taxon>
        <taxon>Episquamata</taxon>
        <taxon>Toxicofera</taxon>
        <taxon>Serpentes</taxon>
        <taxon>Colubroidea</taxon>
        <taxon>Colubridae</taxon>
        <taxon>Natricinae</taxon>
        <taxon>Thamnophis</taxon>
    </lineage>
</organism>
<dbReference type="GO" id="GO:0005634">
    <property type="term" value="C:nucleus"/>
    <property type="evidence" value="ECO:0007669"/>
    <property type="project" value="UniProtKB-SubCell"/>
</dbReference>
<feature type="region of interest" description="Disordered" evidence="4">
    <location>
        <begin position="42"/>
        <end position="149"/>
    </location>
</feature>
<dbReference type="PROSITE" id="PS51183">
    <property type="entry name" value="JMJN"/>
    <property type="match status" value="1"/>
</dbReference>
<dbReference type="AlphaFoldDB" id="A0A6I9XTX8"/>
<feature type="compositionally biased region" description="Polar residues" evidence="4">
    <location>
        <begin position="514"/>
        <end position="527"/>
    </location>
</feature>
<feature type="region of interest" description="Disordered" evidence="4">
    <location>
        <begin position="170"/>
        <end position="282"/>
    </location>
</feature>
<feature type="compositionally biased region" description="Acidic residues" evidence="4">
    <location>
        <begin position="179"/>
        <end position="192"/>
    </location>
</feature>
<evidence type="ECO:0000256" key="2">
    <source>
        <dbReference type="ARBA" id="ARBA00022853"/>
    </source>
</evidence>
<accession>A0A6I9XTX8</accession>
<feature type="compositionally biased region" description="Basic residues" evidence="4">
    <location>
        <begin position="1"/>
        <end position="11"/>
    </location>
</feature>
<feature type="compositionally biased region" description="Polar residues" evidence="4">
    <location>
        <begin position="268"/>
        <end position="282"/>
    </location>
</feature>
<dbReference type="PANTHER" id="PTHR10694">
    <property type="entry name" value="LYSINE-SPECIFIC DEMETHYLASE"/>
    <property type="match status" value="1"/>
</dbReference>
<dbReference type="PANTHER" id="PTHR10694:SF113">
    <property type="entry name" value="PROTEIN JUMONJI"/>
    <property type="match status" value="1"/>
</dbReference>
<feature type="compositionally biased region" description="Low complexity" evidence="4">
    <location>
        <begin position="85"/>
        <end position="97"/>
    </location>
</feature>
<feature type="compositionally biased region" description="Basic and acidic residues" evidence="4">
    <location>
        <begin position="528"/>
        <end position="543"/>
    </location>
</feature>
<dbReference type="SMART" id="SM00545">
    <property type="entry name" value="JmjN"/>
    <property type="match status" value="1"/>
</dbReference>
<evidence type="ECO:0000256" key="3">
    <source>
        <dbReference type="ARBA" id="ARBA00023242"/>
    </source>
</evidence>
<name>A0A6I9XTX8_9SAUR</name>
<keyword evidence="3" id="KW-0539">Nucleus</keyword>
<evidence type="ECO:0000313" key="7">
    <source>
        <dbReference type="RefSeq" id="XP_013919549.1"/>
    </source>
</evidence>
<feature type="domain" description="JmjN" evidence="5">
    <location>
        <begin position="554"/>
        <end position="595"/>
    </location>
</feature>
<keyword evidence="6" id="KW-1185">Reference proteome</keyword>
<sequence>MSKERPKRNIIQKKYDDSDGIPWSEERVVRKVLYLSLKEFKNAQKRQHDGINGSLKGVNGLLGNGPSKGLRPGSEQLENEKDDASQVSSTSNDISSSDFEEGPSRKRPRLQAQRKFAQSQPNSPSTTPIKIVEPLLPPPATQISDLSKRKPKTEDFLTFLCLRGSSALPSSMVYFGSSQDEEEEEEEDEETEDAKVTTNNASSSCQSTPRKGKTHKQVPNGHVFNGSSKSVKEREPVQKHKVKDTVPAKERSSEHRSESRKDQAAANHHSSTNMGFSTKGLTANNHHTLHQSAQDLRKQVSKVNGITRMSTLSANTASAKKMRDVRPSPSKTVKYTATVTKGTVTYTKAKKELVKETKLNHHKLSTPVNHTISGKMESSNAKTRKQVLSLGAAKPNNTAINGVKVNGKLNQKTCTKEVGRQLREGLRNSKRRLEEANHIDKIQSPVKKVKGATNVAETPSKKAPSVERPLLNGHVKKPGSQEVPQNSLERNRPKRAAAAAGKNTPGKQAHSKTENASCEHYSTSQTESLHKPHDSTGKHEKGSVKSGWATMEEIPILRPSPKEFHDPLIYIESVRAQVEKYGMCRVIPPPDWRPECKLNEEMRFVTQIQHIHKLSRRWGPNVQRLACIKKHLKSQGITMEELPLIGESGLFVALCSKQPF</sequence>
<dbReference type="OrthoDB" id="8951118at2759"/>
<evidence type="ECO:0000313" key="6">
    <source>
        <dbReference type="Proteomes" id="UP000504617"/>
    </source>
</evidence>
<dbReference type="RefSeq" id="XP_013919549.1">
    <property type="nucleotide sequence ID" value="XM_014064074.1"/>
</dbReference>
<dbReference type="GO" id="GO:0010468">
    <property type="term" value="P:regulation of gene expression"/>
    <property type="evidence" value="ECO:0007669"/>
    <property type="project" value="TreeGrafter"/>
</dbReference>
<dbReference type="Gene3D" id="2.60.120.650">
    <property type="entry name" value="Cupin"/>
    <property type="match status" value="1"/>
</dbReference>
<evidence type="ECO:0000256" key="1">
    <source>
        <dbReference type="ARBA" id="ARBA00004123"/>
    </source>
</evidence>
<feature type="region of interest" description="Disordered" evidence="4">
    <location>
        <begin position="447"/>
        <end position="544"/>
    </location>
</feature>
<dbReference type="GO" id="GO:0006338">
    <property type="term" value="P:chromatin remodeling"/>
    <property type="evidence" value="ECO:0007669"/>
    <property type="project" value="TreeGrafter"/>
</dbReference>
<gene>
    <name evidence="7" type="primary">LOC106547046</name>
</gene>
<evidence type="ECO:0000256" key="4">
    <source>
        <dbReference type="SAM" id="MobiDB-lite"/>
    </source>
</evidence>
<comment type="subcellular location">
    <subcellularLocation>
        <location evidence="1">Nucleus</location>
    </subcellularLocation>
</comment>
<protein>
    <submittedName>
        <fullName evidence="7">Protein Jumonji-like</fullName>
    </submittedName>
</protein>
<feature type="compositionally biased region" description="Polar residues" evidence="4">
    <location>
        <begin position="196"/>
        <end position="209"/>
    </location>
</feature>
<dbReference type="KEGG" id="tsr:106547046"/>
<proteinExistence type="predicted"/>
<keyword evidence="2" id="KW-0156">Chromatin regulator</keyword>
<dbReference type="Pfam" id="PF02375">
    <property type="entry name" value="JmjN"/>
    <property type="match status" value="1"/>
</dbReference>
<feature type="region of interest" description="Disordered" evidence="4">
    <location>
        <begin position="1"/>
        <end position="22"/>
    </location>
</feature>
<evidence type="ECO:0000259" key="5">
    <source>
        <dbReference type="PROSITE" id="PS51183"/>
    </source>
</evidence>
<dbReference type="Proteomes" id="UP000504617">
    <property type="component" value="Unplaced"/>
</dbReference>
<dbReference type="GO" id="GO:0000785">
    <property type="term" value="C:chromatin"/>
    <property type="evidence" value="ECO:0007669"/>
    <property type="project" value="TreeGrafter"/>
</dbReference>
<feature type="compositionally biased region" description="Polar residues" evidence="4">
    <location>
        <begin position="116"/>
        <end position="128"/>
    </location>
</feature>
<dbReference type="InterPro" id="IPR003349">
    <property type="entry name" value="JmjN"/>
</dbReference>
<reference evidence="7" key="1">
    <citation type="submission" date="2025-08" db="UniProtKB">
        <authorList>
            <consortium name="RefSeq"/>
        </authorList>
    </citation>
    <scope>IDENTIFICATION</scope>
</reference>
<feature type="compositionally biased region" description="Basic and acidic residues" evidence="4">
    <location>
        <begin position="230"/>
        <end position="263"/>
    </location>
</feature>
<dbReference type="GeneID" id="106547046"/>